<evidence type="ECO:0000313" key="2">
    <source>
        <dbReference type="Proteomes" id="UP000639775"/>
    </source>
</evidence>
<dbReference type="SUPFAM" id="SSF103025">
    <property type="entry name" value="Folate-binding domain"/>
    <property type="match status" value="1"/>
</dbReference>
<gene>
    <name evidence="1" type="ORF">HAT86_02715</name>
</gene>
<name>A0A967BF59_9RHOB</name>
<protein>
    <submittedName>
        <fullName evidence="1">Sarcosine oxidase subunit gamma</fullName>
    </submittedName>
</protein>
<comment type="caution">
    <text evidence="1">The sequence shown here is derived from an EMBL/GenBank/DDBJ whole genome shotgun (WGS) entry which is preliminary data.</text>
</comment>
<accession>A0A967BF59</accession>
<organism evidence="1 2">
    <name type="scientific">Roseovarius gahaiensis</name>
    <dbReference type="NCBI Taxonomy" id="2716691"/>
    <lineage>
        <taxon>Bacteria</taxon>
        <taxon>Pseudomonadati</taxon>
        <taxon>Pseudomonadota</taxon>
        <taxon>Alphaproteobacteria</taxon>
        <taxon>Rhodobacterales</taxon>
        <taxon>Roseobacteraceae</taxon>
        <taxon>Roseovarius</taxon>
    </lineage>
</organism>
<dbReference type="EMBL" id="JAAORB010000003">
    <property type="protein sequence ID" value="NHQ73378.1"/>
    <property type="molecule type" value="Genomic_DNA"/>
</dbReference>
<sequence>MSEAVSALKGASFDGFVTVKDTGLHGMITLRGDLASDAVKAAVQDATGAPVPGQREVSGADGNWVAWMSPDELLLIVAYDAAPQIEADLRKALSGSHHLVANVSDARAVFRLSGSATGLREAIAKLCPVDMTPGAFGPGQFRRTRMAQIPAALWMPTDDSLHVICFRSVADYAFNLLKGAAAPGSEVGLFS</sequence>
<reference evidence="1" key="1">
    <citation type="submission" date="2020-03" db="EMBL/GenBank/DDBJ databases">
        <title>Roseovarius gahaiensis sp. nov., isolated from Gahai Saline Lake, China.</title>
        <authorList>
            <person name="Sun X."/>
        </authorList>
    </citation>
    <scope>NUCLEOTIDE SEQUENCE</scope>
    <source>
        <strain evidence="1">GH877</strain>
    </source>
</reference>
<dbReference type="AlphaFoldDB" id="A0A967BF59"/>
<dbReference type="Gene3D" id="3.30.1360.120">
    <property type="entry name" value="Probable tRNA modification gtpase trme, domain 1"/>
    <property type="match status" value="1"/>
</dbReference>
<dbReference type="Gene3D" id="3.30.70.1520">
    <property type="entry name" value="Heterotetrameric sarcosine oxidase"/>
    <property type="match status" value="1"/>
</dbReference>
<proteinExistence type="predicted"/>
<dbReference type="Pfam" id="PF04268">
    <property type="entry name" value="SoxG"/>
    <property type="match status" value="1"/>
</dbReference>
<dbReference type="InterPro" id="IPR027266">
    <property type="entry name" value="TrmE/GcvT-like"/>
</dbReference>
<dbReference type="RefSeq" id="WP_167193149.1">
    <property type="nucleotide sequence ID" value="NZ_JAAORB010000003.1"/>
</dbReference>
<dbReference type="InterPro" id="IPR007375">
    <property type="entry name" value="SoxG"/>
</dbReference>
<dbReference type="Proteomes" id="UP000639775">
    <property type="component" value="Unassembled WGS sequence"/>
</dbReference>
<evidence type="ECO:0000313" key="1">
    <source>
        <dbReference type="EMBL" id="NHQ73378.1"/>
    </source>
</evidence>
<keyword evidence="2" id="KW-1185">Reference proteome</keyword>